<dbReference type="GO" id="GO:0000917">
    <property type="term" value="P:division septum assembly"/>
    <property type="evidence" value="ECO:0007669"/>
    <property type="project" value="TreeGrafter"/>
</dbReference>
<dbReference type="eggNOG" id="COG3115">
    <property type="taxonomic scope" value="Bacteria"/>
</dbReference>
<dbReference type="InterPro" id="IPR011919">
    <property type="entry name" value="Cell_div_ZipA"/>
</dbReference>
<dbReference type="PANTHER" id="PTHR38685:SF1">
    <property type="entry name" value="CELL DIVISION PROTEIN ZIPA"/>
    <property type="match status" value="1"/>
</dbReference>
<dbReference type="PATRIC" id="fig|745411.4.peg.3276"/>
<comment type="caution">
    <text evidence="12">The sequence shown here is derived from an EMBL/GenBank/DDBJ whole genome shotgun (WGS) entry which is preliminary data.</text>
</comment>
<proteinExistence type="inferred from homology"/>
<dbReference type="SMART" id="SM00771">
    <property type="entry name" value="ZipA_C"/>
    <property type="match status" value="1"/>
</dbReference>
<keyword evidence="6 8" id="KW-0472">Membrane</keyword>
<name>K2J0W8_9GAMM</name>
<dbReference type="GO" id="GO:0005886">
    <property type="term" value="C:plasma membrane"/>
    <property type="evidence" value="ECO:0007669"/>
    <property type="project" value="UniProtKB-SubCell"/>
</dbReference>
<evidence type="ECO:0000256" key="6">
    <source>
        <dbReference type="ARBA" id="ARBA00023136"/>
    </source>
</evidence>
<comment type="subunit">
    <text evidence="8">Interacts with FtsZ via their C-terminal domains.</text>
</comment>
<keyword evidence="5 8" id="KW-1133">Transmembrane helix</keyword>
<evidence type="ECO:0000256" key="3">
    <source>
        <dbReference type="ARBA" id="ARBA00022618"/>
    </source>
</evidence>
<dbReference type="NCBIfam" id="TIGR02205">
    <property type="entry name" value="septum_zipA"/>
    <property type="match status" value="1"/>
</dbReference>
<evidence type="ECO:0000313" key="13">
    <source>
        <dbReference type="Proteomes" id="UP000006755"/>
    </source>
</evidence>
<evidence type="ECO:0000259" key="11">
    <source>
        <dbReference type="SMART" id="SM00771"/>
    </source>
</evidence>
<dbReference type="GO" id="GO:0043093">
    <property type="term" value="P:FtsZ-dependent cytokinesis"/>
    <property type="evidence" value="ECO:0007669"/>
    <property type="project" value="UniProtKB-UniRule"/>
</dbReference>
<dbReference type="InterPro" id="IPR007449">
    <property type="entry name" value="ZipA_FtsZ-bd_C"/>
</dbReference>
<evidence type="ECO:0000256" key="10">
    <source>
        <dbReference type="SAM" id="MobiDB-lite"/>
    </source>
</evidence>
<dbReference type="RefSeq" id="WP_008486258.1">
    <property type="nucleotide sequence ID" value="NZ_AMRI01000029.1"/>
</dbReference>
<evidence type="ECO:0000256" key="4">
    <source>
        <dbReference type="ARBA" id="ARBA00022692"/>
    </source>
</evidence>
<feature type="domain" description="ZipA C-terminal FtsZ-binding" evidence="11">
    <location>
        <begin position="135"/>
        <end position="265"/>
    </location>
</feature>
<comment type="similarity">
    <text evidence="8 9">Belongs to the ZipA family.</text>
</comment>
<keyword evidence="13" id="KW-1185">Reference proteome</keyword>
<organism evidence="12 13">
    <name type="scientific">Gallaecimonas xiamenensis 3-C-1</name>
    <dbReference type="NCBI Taxonomy" id="745411"/>
    <lineage>
        <taxon>Bacteria</taxon>
        <taxon>Pseudomonadati</taxon>
        <taxon>Pseudomonadota</taxon>
        <taxon>Gammaproteobacteria</taxon>
        <taxon>Enterobacterales</taxon>
        <taxon>Gallaecimonadaceae</taxon>
        <taxon>Gallaecimonas</taxon>
    </lineage>
</organism>
<evidence type="ECO:0000256" key="7">
    <source>
        <dbReference type="ARBA" id="ARBA00023306"/>
    </source>
</evidence>
<dbReference type="InterPro" id="IPR036765">
    <property type="entry name" value="ZipA_FtsZ-bd_C_sf"/>
</dbReference>
<dbReference type="HAMAP" id="MF_00509">
    <property type="entry name" value="ZipA"/>
    <property type="match status" value="1"/>
</dbReference>
<keyword evidence="2 8" id="KW-0997">Cell inner membrane</keyword>
<dbReference type="OrthoDB" id="7054914at2"/>
<dbReference type="PANTHER" id="PTHR38685">
    <property type="entry name" value="CELL DIVISION PROTEIN ZIPA"/>
    <property type="match status" value="1"/>
</dbReference>
<keyword evidence="1 8" id="KW-1003">Cell membrane</keyword>
<keyword evidence="7 8" id="KW-0131">Cell cycle</keyword>
<comment type="function">
    <text evidence="8 9">Essential cell division protein that stabilizes the FtsZ protofilaments by cross-linking them and that serves as a cytoplasmic membrane anchor for the Z ring. Also required for the recruitment to the septal ring of downstream cell division proteins.</text>
</comment>
<evidence type="ECO:0000313" key="12">
    <source>
        <dbReference type="EMBL" id="EKE68673.1"/>
    </source>
</evidence>
<evidence type="ECO:0000256" key="2">
    <source>
        <dbReference type="ARBA" id="ARBA00022519"/>
    </source>
</evidence>
<accession>K2J0W8</accession>
<gene>
    <name evidence="8" type="primary">zipA</name>
    <name evidence="12" type="ORF">B3C1_16631</name>
</gene>
<dbReference type="SUPFAM" id="SSF64383">
    <property type="entry name" value="Cell-division protein ZipA, C-terminal domain"/>
    <property type="match status" value="1"/>
</dbReference>
<sequence length="279" mass="30513">MDIFLLVLGILVIGGIFAHGLKTIRRQGQAKLKSKSKPVKPMPTQPRDEKGFDDDGVGEVRVVAKKRQEPKMEQMDLNLGAARAAQEAAPKAEAIAAAEPQEAELALAEAEDQPLPSLHAEEEDAPEEAPKAAEPQEVLVLHVMAKEEDPIDGAELLPLLLSLGLRFGEMDIFHRHKESSGRGPVLFSLANMVNPGTFDVDKMEQFSTKGLALFMTLPNEGDAMKAFAMMLNAAQKMAEEFGCQVLDGDRNLVTQQTVQHYQGQIREFTRRQLLAAGGH</sequence>
<evidence type="ECO:0000256" key="9">
    <source>
        <dbReference type="RuleBase" id="RU003612"/>
    </source>
</evidence>
<dbReference type="AlphaFoldDB" id="K2J0W8"/>
<dbReference type="Proteomes" id="UP000006755">
    <property type="component" value="Unassembled WGS sequence"/>
</dbReference>
<dbReference type="EMBL" id="AMRI01000029">
    <property type="protein sequence ID" value="EKE68673.1"/>
    <property type="molecule type" value="Genomic_DNA"/>
</dbReference>
<feature type="region of interest" description="Disordered" evidence="10">
    <location>
        <begin position="29"/>
        <end position="57"/>
    </location>
</feature>
<dbReference type="GO" id="GO:0032153">
    <property type="term" value="C:cell division site"/>
    <property type="evidence" value="ECO:0007669"/>
    <property type="project" value="UniProtKB-UniRule"/>
</dbReference>
<dbReference type="Gene3D" id="3.30.1400.10">
    <property type="entry name" value="ZipA, C-terminal FtsZ-binding domain"/>
    <property type="match status" value="1"/>
</dbReference>
<dbReference type="STRING" id="745411.B3C1_16631"/>
<comment type="subcellular location">
    <subcellularLocation>
        <location evidence="8">Cell inner membrane</location>
        <topology evidence="8">Single-pass type I membrane protein</topology>
    </subcellularLocation>
    <text evidence="8">Localizes to the Z ring in an FtsZ-dependent manner.</text>
</comment>
<keyword evidence="3 8" id="KW-0132">Cell division</keyword>
<evidence type="ECO:0000256" key="5">
    <source>
        <dbReference type="ARBA" id="ARBA00022989"/>
    </source>
</evidence>
<evidence type="ECO:0000256" key="8">
    <source>
        <dbReference type="HAMAP-Rule" id="MF_00509"/>
    </source>
</evidence>
<dbReference type="Pfam" id="PF04354">
    <property type="entry name" value="ZipA_C"/>
    <property type="match status" value="1"/>
</dbReference>
<reference evidence="12 13" key="1">
    <citation type="journal article" date="2012" name="J. Bacteriol.">
        <title>Genome Sequence of Gallaecimonas xiamenensis Type Strain 3-C-1.</title>
        <authorList>
            <person name="Lai Q."/>
            <person name="Wang L."/>
            <person name="Wang W."/>
            <person name="Shao Z."/>
        </authorList>
    </citation>
    <scope>NUCLEOTIDE SEQUENCE [LARGE SCALE GENOMIC DNA]</scope>
    <source>
        <strain evidence="12 13">3-C-1</strain>
    </source>
</reference>
<protein>
    <recommendedName>
        <fullName evidence="8 9">Cell division protein ZipA</fullName>
    </recommendedName>
</protein>
<keyword evidence="4 8" id="KW-0812">Transmembrane</keyword>
<evidence type="ECO:0000256" key="1">
    <source>
        <dbReference type="ARBA" id="ARBA00022475"/>
    </source>
</evidence>